<comment type="caution">
    <text evidence="2">The sequence shown here is derived from an EMBL/GenBank/DDBJ whole genome shotgun (WGS) entry which is preliminary data.</text>
</comment>
<gene>
    <name evidence="2" type="ORF">GCM10023211_03690</name>
</gene>
<dbReference type="RefSeq" id="WP_345488231.1">
    <property type="nucleotide sequence ID" value="NZ_BAABHY010000001.1"/>
</dbReference>
<feature type="signal peptide" evidence="1">
    <location>
        <begin position="1"/>
        <end position="30"/>
    </location>
</feature>
<dbReference type="Proteomes" id="UP001500171">
    <property type="component" value="Unassembled WGS sequence"/>
</dbReference>
<keyword evidence="1" id="KW-0732">Signal</keyword>
<proteinExistence type="predicted"/>
<accession>A0ABP9N2N2</accession>
<evidence type="ECO:0008006" key="4">
    <source>
        <dbReference type="Google" id="ProtNLM"/>
    </source>
</evidence>
<reference evidence="3" key="1">
    <citation type="journal article" date="2019" name="Int. J. Syst. Evol. Microbiol.">
        <title>The Global Catalogue of Microorganisms (GCM) 10K type strain sequencing project: providing services to taxonomists for standard genome sequencing and annotation.</title>
        <authorList>
            <consortium name="The Broad Institute Genomics Platform"/>
            <consortium name="The Broad Institute Genome Sequencing Center for Infectious Disease"/>
            <person name="Wu L."/>
            <person name="Ma J."/>
        </authorList>
    </citation>
    <scope>NUCLEOTIDE SEQUENCE [LARGE SCALE GENOMIC DNA]</scope>
    <source>
        <strain evidence="3">JCM 18050</strain>
    </source>
</reference>
<evidence type="ECO:0000313" key="3">
    <source>
        <dbReference type="Proteomes" id="UP001500171"/>
    </source>
</evidence>
<keyword evidence="3" id="KW-1185">Reference proteome</keyword>
<dbReference type="EMBL" id="BAABHY010000001">
    <property type="protein sequence ID" value="GAA5105165.1"/>
    <property type="molecule type" value="Genomic_DNA"/>
</dbReference>
<sequence length="455" mass="49854">MIKNLLNKKHDYFIVSLLCSLLIICSKSHAALSAQTANTIRGHEPRLSTTLEQEISQGTSIFSLFQFEFNGIIYDDSNIAALKIEPMLYSPQSLKNSIVAGLKTTLSDDDATDSDGDKDFSLSAIDSLVVKIKNSASQDITNTTSNFCYLNNTFAPYSIEISGDIRLSTQYGDPSNKDYTQNTLETNYKQPSKTFQILGIQGVCYARPNINIDNKTSGPWVSNTGFKLQSVTDASKNFPTTGFNGAYFSLVTLGVNATELTFDSTQITQGNITASISIVNNNTINVALTGPSSGETNGLGPIKYLRPGIITIQDKDKKINYSFDIKQWFIPHAGALKYDVAESYCNTLTGSNADYRLPTRAELSNSVYANATTYPPYPATDGTNSLLGSYTRQIGEGMFAEWGYASYPNSDWERSVGIWTSEAWSSTQQYTISTGSAYVNNAVRTTTRTFACINN</sequence>
<protein>
    <recommendedName>
        <fullName evidence="4">DUF1566 domain-containing protein</fullName>
    </recommendedName>
</protein>
<evidence type="ECO:0000256" key="1">
    <source>
        <dbReference type="SAM" id="SignalP"/>
    </source>
</evidence>
<evidence type="ECO:0000313" key="2">
    <source>
        <dbReference type="EMBL" id="GAA5105165.1"/>
    </source>
</evidence>
<name>A0ABP9N2N2_9GAMM</name>
<organism evidence="2 3">
    <name type="scientific">Orbus sasakiae</name>
    <dbReference type="NCBI Taxonomy" id="1078475"/>
    <lineage>
        <taxon>Bacteria</taxon>
        <taxon>Pseudomonadati</taxon>
        <taxon>Pseudomonadota</taxon>
        <taxon>Gammaproteobacteria</taxon>
        <taxon>Orbales</taxon>
        <taxon>Orbaceae</taxon>
        <taxon>Orbus</taxon>
    </lineage>
</organism>
<feature type="chain" id="PRO_5047360284" description="DUF1566 domain-containing protein" evidence="1">
    <location>
        <begin position="31"/>
        <end position="455"/>
    </location>
</feature>